<dbReference type="Pfam" id="PF01066">
    <property type="entry name" value="CDP-OH_P_transf"/>
    <property type="match status" value="1"/>
</dbReference>
<keyword evidence="10 18" id="KW-1133">Transmembrane helix</keyword>
<evidence type="ECO:0000256" key="14">
    <source>
        <dbReference type="ARBA" id="ARBA00023264"/>
    </source>
</evidence>
<comment type="function">
    <text evidence="1">This protein catalyzes the committed step to the synthesis of the acidic phospholipids.</text>
</comment>
<dbReference type="EC" id="2.7.8.5" evidence="5"/>
<feature type="transmembrane region" description="Helical" evidence="18">
    <location>
        <begin position="151"/>
        <end position="172"/>
    </location>
</feature>
<dbReference type="RefSeq" id="WP_006572854.1">
    <property type="nucleotide sequence ID" value="NZ_AAXG02000014.1"/>
</dbReference>
<evidence type="ECO:0000256" key="3">
    <source>
        <dbReference type="ARBA" id="ARBA00005042"/>
    </source>
</evidence>
<evidence type="ECO:0000256" key="7">
    <source>
        <dbReference type="ARBA" id="ARBA00022516"/>
    </source>
</evidence>
<dbReference type="Proteomes" id="UP000003639">
    <property type="component" value="Unassembled WGS sequence"/>
</dbReference>
<comment type="subcellular location">
    <subcellularLocation>
        <location evidence="2">Membrane</location>
        <topology evidence="2">Multi-pass membrane protein</topology>
    </subcellularLocation>
</comment>
<evidence type="ECO:0000256" key="10">
    <source>
        <dbReference type="ARBA" id="ARBA00022989"/>
    </source>
</evidence>
<comment type="caution">
    <text evidence="19">The sequence shown here is derived from an EMBL/GenBank/DDBJ whole genome shotgun (WGS) entry which is preliminary data.</text>
</comment>
<keyword evidence="20" id="KW-1185">Reference proteome</keyword>
<evidence type="ECO:0000313" key="19">
    <source>
        <dbReference type="EMBL" id="EDM99823.1"/>
    </source>
</evidence>
<evidence type="ECO:0000256" key="8">
    <source>
        <dbReference type="ARBA" id="ARBA00022679"/>
    </source>
</evidence>
<evidence type="ECO:0000256" key="18">
    <source>
        <dbReference type="SAM" id="Phobius"/>
    </source>
</evidence>
<comment type="catalytic activity">
    <reaction evidence="16">
        <text>a CDP-1,2-diacyl-sn-glycerol + sn-glycerol 3-phosphate = a 1,2-diacyl-sn-glycero-3-phospho-(1'-sn-glycero-3'-phosphate) + CMP + H(+)</text>
        <dbReference type="Rhea" id="RHEA:12593"/>
        <dbReference type="ChEBI" id="CHEBI:15378"/>
        <dbReference type="ChEBI" id="CHEBI:57597"/>
        <dbReference type="ChEBI" id="CHEBI:58332"/>
        <dbReference type="ChEBI" id="CHEBI:60110"/>
        <dbReference type="ChEBI" id="CHEBI:60377"/>
        <dbReference type="EC" id="2.7.8.5"/>
    </reaction>
</comment>
<dbReference type="Gene3D" id="1.20.120.1760">
    <property type="match status" value="1"/>
</dbReference>
<evidence type="ECO:0000256" key="1">
    <source>
        <dbReference type="ARBA" id="ARBA00003973"/>
    </source>
</evidence>
<feature type="transmembrane region" description="Helical" evidence="18">
    <location>
        <begin position="76"/>
        <end position="105"/>
    </location>
</feature>
<keyword evidence="8 17" id="KW-0808">Transferase</keyword>
<reference evidence="19 20" key="2">
    <citation type="submission" date="2007-06" db="EMBL/GenBank/DDBJ databases">
        <title>Draft genome sequence of Pseudoflavonifractor capillosus ATCC 29799.</title>
        <authorList>
            <person name="Sudarsanam P."/>
            <person name="Ley R."/>
            <person name="Guruge J."/>
            <person name="Turnbaugh P.J."/>
            <person name="Mahowald M."/>
            <person name="Liep D."/>
            <person name="Gordon J."/>
        </authorList>
    </citation>
    <scope>NUCLEOTIDE SEQUENCE [LARGE SCALE GENOMIC DNA]</scope>
    <source>
        <strain evidence="19 20">ATCC 29799</strain>
    </source>
</reference>
<comment type="similarity">
    <text evidence="4 17">Belongs to the CDP-alcohol phosphatidyltransferase class-I family.</text>
</comment>
<keyword evidence="12 18" id="KW-0472">Membrane</keyword>
<dbReference type="InterPro" id="IPR004570">
    <property type="entry name" value="Phosphatidylglycerol_P_synth"/>
</dbReference>
<evidence type="ECO:0000256" key="16">
    <source>
        <dbReference type="ARBA" id="ARBA00048586"/>
    </source>
</evidence>
<dbReference type="EMBL" id="AAXG02000014">
    <property type="protein sequence ID" value="EDM99823.1"/>
    <property type="molecule type" value="Genomic_DNA"/>
</dbReference>
<evidence type="ECO:0000256" key="4">
    <source>
        <dbReference type="ARBA" id="ARBA00010441"/>
    </source>
</evidence>
<dbReference type="PROSITE" id="PS00379">
    <property type="entry name" value="CDP_ALCOHOL_P_TRANSF"/>
    <property type="match status" value="1"/>
</dbReference>
<keyword evidence="14" id="KW-1208">Phospholipid metabolism</keyword>
<dbReference type="GO" id="GO:0008444">
    <property type="term" value="F:CDP-diacylglycerol-glycerol-3-phosphate 3-phosphatidyltransferase activity"/>
    <property type="evidence" value="ECO:0007669"/>
    <property type="project" value="UniProtKB-EC"/>
</dbReference>
<dbReference type="PANTHER" id="PTHR14269">
    <property type="entry name" value="CDP-DIACYLGLYCEROL--GLYCEROL-3-PHOSPHATE 3-PHOSPHATIDYLTRANSFERASE-RELATED"/>
    <property type="match status" value="1"/>
</dbReference>
<evidence type="ECO:0000313" key="20">
    <source>
        <dbReference type="Proteomes" id="UP000003639"/>
    </source>
</evidence>
<protein>
    <recommendedName>
        <fullName evidence="6">CDP-diacylglycerol--glycerol-3-phosphate 3-phosphatidyltransferase</fullName>
        <ecNumber evidence="5">2.7.8.5</ecNumber>
    </recommendedName>
    <alternativeName>
        <fullName evidence="15">Phosphatidylglycerophosphate synthase</fullName>
    </alternativeName>
</protein>
<dbReference type="InterPro" id="IPR050324">
    <property type="entry name" value="CDP-alcohol_PTase-I"/>
</dbReference>
<gene>
    <name evidence="19" type="primary">pgsA</name>
    <name evidence="19" type="ORF">BACCAP_02323</name>
</gene>
<keyword evidence="11" id="KW-0443">Lipid metabolism</keyword>
<evidence type="ECO:0000256" key="17">
    <source>
        <dbReference type="RuleBase" id="RU003750"/>
    </source>
</evidence>
<dbReference type="GO" id="GO:0006655">
    <property type="term" value="P:phosphatidylglycerol biosynthetic process"/>
    <property type="evidence" value="ECO:0007669"/>
    <property type="project" value="UniProtKB-UniPathway"/>
</dbReference>
<evidence type="ECO:0000256" key="15">
    <source>
        <dbReference type="ARBA" id="ARBA00033018"/>
    </source>
</evidence>
<evidence type="ECO:0000256" key="11">
    <source>
        <dbReference type="ARBA" id="ARBA00023098"/>
    </source>
</evidence>
<comment type="pathway">
    <text evidence="3">Phospholipid metabolism; phosphatidylglycerol biosynthesis; phosphatidylglycerol from CDP-diacylglycerol: step 1/2.</text>
</comment>
<name>A6NVT0_9FIRM</name>
<accession>A6NVT0</accession>
<evidence type="ECO:0000256" key="13">
    <source>
        <dbReference type="ARBA" id="ARBA00023209"/>
    </source>
</evidence>
<dbReference type="PIRSF" id="PIRSF000847">
    <property type="entry name" value="Phos_ph_gly_syn"/>
    <property type="match status" value="1"/>
</dbReference>
<dbReference type="eggNOG" id="COG0558">
    <property type="taxonomic scope" value="Bacteria"/>
</dbReference>
<feature type="transmembrane region" description="Helical" evidence="18">
    <location>
        <begin position="125"/>
        <end position="144"/>
    </location>
</feature>
<evidence type="ECO:0000256" key="6">
    <source>
        <dbReference type="ARBA" id="ARBA00014944"/>
    </source>
</evidence>
<organism evidence="19 20">
    <name type="scientific">Pseudoflavonifractor capillosus ATCC 29799</name>
    <dbReference type="NCBI Taxonomy" id="411467"/>
    <lineage>
        <taxon>Bacteria</taxon>
        <taxon>Bacillati</taxon>
        <taxon>Bacillota</taxon>
        <taxon>Clostridia</taxon>
        <taxon>Eubacteriales</taxon>
        <taxon>Oscillospiraceae</taxon>
        <taxon>Pseudoflavonifractor</taxon>
    </lineage>
</organism>
<dbReference type="AlphaFoldDB" id="A6NVT0"/>
<dbReference type="PANTHER" id="PTHR14269:SF62">
    <property type="entry name" value="CDP-DIACYLGLYCEROL--GLYCEROL-3-PHOSPHATE 3-PHOSPHATIDYLTRANSFERASE 1, CHLOROPLASTIC"/>
    <property type="match status" value="1"/>
</dbReference>
<proteinExistence type="inferred from homology"/>
<evidence type="ECO:0000256" key="2">
    <source>
        <dbReference type="ARBA" id="ARBA00004141"/>
    </source>
</evidence>
<dbReference type="InterPro" id="IPR000462">
    <property type="entry name" value="CDP-OH_P_trans"/>
</dbReference>
<reference evidence="19 20" key="1">
    <citation type="submission" date="2007-04" db="EMBL/GenBank/DDBJ databases">
        <authorList>
            <person name="Fulton L."/>
            <person name="Clifton S."/>
            <person name="Fulton B."/>
            <person name="Xu J."/>
            <person name="Minx P."/>
            <person name="Pepin K.H."/>
            <person name="Johnson M."/>
            <person name="Thiruvilangam P."/>
            <person name="Bhonagiri V."/>
            <person name="Nash W.E."/>
            <person name="Mardis E.R."/>
            <person name="Wilson R.K."/>
        </authorList>
    </citation>
    <scope>NUCLEOTIDE SEQUENCE [LARGE SCALE GENOMIC DNA]</scope>
    <source>
        <strain evidence="19 20">ATCC 29799</strain>
    </source>
</reference>
<evidence type="ECO:0000256" key="5">
    <source>
        <dbReference type="ARBA" id="ARBA00013170"/>
    </source>
</evidence>
<dbReference type="InterPro" id="IPR043130">
    <property type="entry name" value="CDP-OH_PTrfase_TM_dom"/>
</dbReference>
<evidence type="ECO:0000256" key="12">
    <source>
        <dbReference type="ARBA" id="ARBA00023136"/>
    </source>
</evidence>
<sequence length="182" mass="20330">MKVLKMNVPNFLSLLRLAMVPVFAVVFFQPIPTARYWAVGVYALAFVTDIADGYIARHFNQITRLGRILDPLADKLMTFTVIVCITAAGIIPIWAVVIFFCKEAAMGLGALSMLHKIDDVIPSNWLGKISTFVFFVVCAALVLFPQIPRSWATGMISFALALTILAFLYYLWLYMSVLGKKK</sequence>
<keyword evidence="7" id="KW-0444">Lipid biosynthesis</keyword>
<evidence type="ECO:0000256" key="9">
    <source>
        <dbReference type="ARBA" id="ARBA00022692"/>
    </source>
</evidence>
<dbReference type="InterPro" id="IPR048254">
    <property type="entry name" value="CDP_ALCOHOL_P_TRANSF_CS"/>
</dbReference>
<dbReference type="STRING" id="411467.BACCAP_02323"/>
<dbReference type="UniPathway" id="UPA00084">
    <property type="reaction ID" value="UER00503"/>
</dbReference>
<keyword evidence="13" id="KW-0594">Phospholipid biosynthesis</keyword>
<keyword evidence="9 18" id="KW-0812">Transmembrane</keyword>
<dbReference type="GO" id="GO:0016020">
    <property type="term" value="C:membrane"/>
    <property type="evidence" value="ECO:0007669"/>
    <property type="project" value="UniProtKB-SubCell"/>
</dbReference>